<dbReference type="InterPro" id="IPR050364">
    <property type="entry name" value="Cytochrome_P450_fung"/>
</dbReference>
<evidence type="ECO:0000256" key="1">
    <source>
        <dbReference type="ARBA" id="ARBA00001971"/>
    </source>
</evidence>
<evidence type="ECO:0000256" key="2">
    <source>
        <dbReference type="ARBA" id="ARBA00010617"/>
    </source>
</evidence>
<name>A0A1L9TXC8_9EURO</name>
<evidence type="ECO:0000256" key="6">
    <source>
        <dbReference type="ARBA" id="ARBA00023033"/>
    </source>
</evidence>
<evidence type="ECO:0000256" key="3">
    <source>
        <dbReference type="ARBA" id="ARBA00022723"/>
    </source>
</evidence>
<comment type="similarity">
    <text evidence="2">Belongs to the cytochrome P450 family.</text>
</comment>
<dbReference type="EMBL" id="KV878582">
    <property type="protein sequence ID" value="OJJ64087.1"/>
    <property type="molecule type" value="Genomic_DNA"/>
</dbReference>
<keyword evidence="8" id="KW-1185">Reference proteome</keyword>
<dbReference type="GO" id="GO:0004497">
    <property type="term" value="F:monooxygenase activity"/>
    <property type="evidence" value="ECO:0007669"/>
    <property type="project" value="UniProtKB-KW"/>
</dbReference>
<protein>
    <submittedName>
        <fullName evidence="7">Uncharacterized protein</fullName>
    </submittedName>
</protein>
<evidence type="ECO:0000256" key="5">
    <source>
        <dbReference type="ARBA" id="ARBA00023004"/>
    </source>
</evidence>
<dbReference type="PANTHER" id="PTHR46300:SF2">
    <property type="entry name" value="CYTOCHROME P450 MONOOXYGENASE ALNH-RELATED"/>
    <property type="match status" value="1"/>
</dbReference>
<organism evidence="7 8">
    <name type="scientific">Aspergillus sydowii CBS 593.65</name>
    <dbReference type="NCBI Taxonomy" id="1036612"/>
    <lineage>
        <taxon>Eukaryota</taxon>
        <taxon>Fungi</taxon>
        <taxon>Dikarya</taxon>
        <taxon>Ascomycota</taxon>
        <taxon>Pezizomycotina</taxon>
        <taxon>Eurotiomycetes</taxon>
        <taxon>Eurotiomycetidae</taxon>
        <taxon>Eurotiales</taxon>
        <taxon>Aspergillaceae</taxon>
        <taxon>Aspergillus</taxon>
        <taxon>Aspergillus subgen. Nidulantes</taxon>
    </lineage>
</organism>
<dbReference type="VEuPathDB" id="FungiDB:ASPSYDRAFT_38768"/>
<sequence length="152" mass="17545">MALISNPNYADRPSLYIQDVWEHSRIIMRGQSALSLSLGMMETISLTAVNSYDDLWEVERKLYHMFLNSNFVSKYLPYQSLETKRLCLDLLESPESFVDHVGRTTTSISTSMTYGFRVDSASSPALTRLFENAHDFFKLLHGSQYLDWYPVL</sequence>
<dbReference type="RefSeq" id="XP_040707893.1">
    <property type="nucleotide sequence ID" value="XM_040845775.1"/>
</dbReference>
<accession>A0A1L9TXC8</accession>
<dbReference type="GO" id="GO:0005506">
    <property type="term" value="F:iron ion binding"/>
    <property type="evidence" value="ECO:0007669"/>
    <property type="project" value="InterPro"/>
</dbReference>
<dbReference type="STRING" id="1036612.A0A1L9TXC8"/>
<dbReference type="GO" id="GO:0016705">
    <property type="term" value="F:oxidoreductase activity, acting on paired donors, with incorporation or reduction of molecular oxygen"/>
    <property type="evidence" value="ECO:0007669"/>
    <property type="project" value="InterPro"/>
</dbReference>
<dbReference type="AlphaFoldDB" id="A0A1L9TXC8"/>
<dbReference type="Gene3D" id="1.10.630.10">
    <property type="entry name" value="Cytochrome P450"/>
    <property type="match status" value="1"/>
</dbReference>
<dbReference type="InterPro" id="IPR036396">
    <property type="entry name" value="Cyt_P450_sf"/>
</dbReference>
<dbReference type="SUPFAM" id="SSF48264">
    <property type="entry name" value="Cytochrome P450"/>
    <property type="match status" value="1"/>
</dbReference>
<comment type="cofactor">
    <cofactor evidence="1">
        <name>heme</name>
        <dbReference type="ChEBI" id="CHEBI:30413"/>
    </cofactor>
</comment>
<evidence type="ECO:0000313" key="8">
    <source>
        <dbReference type="Proteomes" id="UP000184356"/>
    </source>
</evidence>
<dbReference type="Proteomes" id="UP000184356">
    <property type="component" value="Unassembled WGS sequence"/>
</dbReference>
<evidence type="ECO:0000256" key="4">
    <source>
        <dbReference type="ARBA" id="ARBA00023002"/>
    </source>
</evidence>
<keyword evidence="5" id="KW-0408">Iron</keyword>
<keyword evidence="6" id="KW-0503">Monooxygenase</keyword>
<evidence type="ECO:0000313" key="7">
    <source>
        <dbReference type="EMBL" id="OJJ64087.1"/>
    </source>
</evidence>
<proteinExistence type="inferred from homology"/>
<keyword evidence="3" id="KW-0479">Metal-binding</keyword>
<dbReference type="GO" id="GO:0020037">
    <property type="term" value="F:heme binding"/>
    <property type="evidence" value="ECO:0007669"/>
    <property type="project" value="InterPro"/>
</dbReference>
<reference evidence="8" key="1">
    <citation type="journal article" date="2017" name="Genome Biol.">
        <title>Comparative genomics reveals high biological diversity and specific adaptations in the industrially and medically important fungal genus Aspergillus.</title>
        <authorList>
            <person name="de Vries R.P."/>
            <person name="Riley R."/>
            <person name="Wiebenga A."/>
            <person name="Aguilar-Osorio G."/>
            <person name="Amillis S."/>
            <person name="Uchima C.A."/>
            <person name="Anderluh G."/>
            <person name="Asadollahi M."/>
            <person name="Askin M."/>
            <person name="Barry K."/>
            <person name="Battaglia E."/>
            <person name="Bayram O."/>
            <person name="Benocci T."/>
            <person name="Braus-Stromeyer S.A."/>
            <person name="Caldana C."/>
            <person name="Canovas D."/>
            <person name="Cerqueira G.C."/>
            <person name="Chen F."/>
            <person name="Chen W."/>
            <person name="Choi C."/>
            <person name="Clum A."/>
            <person name="Dos Santos R.A."/>
            <person name="Damasio A.R."/>
            <person name="Diallinas G."/>
            <person name="Emri T."/>
            <person name="Fekete E."/>
            <person name="Flipphi M."/>
            <person name="Freyberg S."/>
            <person name="Gallo A."/>
            <person name="Gournas C."/>
            <person name="Habgood R."/>
            <person name="Hainaut M."/>
            <person name="Harispe M.L."/>
            <person name="Henrissat B."/>
            <person name="Hilden K.S."/>
            <person name="Hope R."/>
            <person name="Hossain A."/>
            <person name="Karabika E."/>
            <person name="Karaffa L."/>
            <person name="Karanyi Z."/>
            <person name="Krasevec N."/>
            <person name="Kuo A."/>
            <person name="Kusch H."/>
            <person name="LaButti K."/>
            <person name="Lagendijk E.L."/>
            <person name="Lapidus A."/>
            <person name="Levasseur A."/>
            <person name="Lindquist E."/>
            <person name="Lipzen A."/>
            <person name="Logrieco A.F."/>
            <person name="MacCabe A."/>
            <person name="Maekelae M.R."/>
            <person name="Malavazi I."/>
            <person name="Melin P."/>
            <person name="Meyer V."/>
            <person name="Mielnichuk N."/>
            <person name="Miskei M."/>
            <person name="Molnar A.P."/>
            <person name="Mule G."/>
            <person name="Ngan C.Y."/>
            <person name="Orejas M."/>
            <person name="Orosz E."/>
            <person name="Ouedraogo J.P."/>
            <person name="Overkamp K.M."/>
            <person name="Park H.-S."/>
            <person name="Perrone G."/>
            <person name="Piumi F."/>
            <person name="Punt P.J."/>
            <person name="Ram A.F."/>
            <person name="Ramon A."/>
            <person name="Rauscher S."/>
            <person name="Record E."/>
            <person name="Riano-Pachon D.M."/>
            <person name="Robert V."/>
            <person name="Roehrig J."/>
            <person name="Ruller R."/>
            <person name="Salamov A."/>
            <person name="Salih N.S."/>
            <person name="Samson R.A."/>
            <person name="Sandor E."/>
            <person name="Sanguinetti M."/>
            <person name="Schuetze T."/>
            <person name="Sepcic K."/>
            <person name="Shelest E."/>
            <person name="Sherlock G."/>
            <person name="Sophianopoulou V."/>
            <person name="Squina F.M."/>
            <person name="Sun H."/>
            <person name="Susca A."/>
            <person name="Todd R.B."/>
            <person name="Tsang A."/>
            <person name="Unkles S.E."/>
            <person name="van de Wiele N."/>
            <person name="van Rossen-Uffink D."/>
            <person name="Oliveira J.V."/>
            <person name="Vesth T.C."/>
            <person name="Visser J."/>
            <person name="Yu J.-H."/>
            <person name="Zhou M."/>
            <person name="Andersen M.R."/>
            <person name="Archer D.B."/>
            <person name="Baker S.E."/>
            <person name="Benoit I."/>
            <person name="Brakhage A.A."/>
            <person name="Braus G.H."/>
            <person name="Fischer R."/>
            <person name="Frisvad J.C."/>
            <person name="Goldman G.H."/>
            <person name="Houbraken J."/>
            <person name="Oakley B."/>
            <person name="Pocsi I."/>
            <person name="Scazzocchio C."/>
            <person name="Seiboth B."/>
            <person name="vanKuyk P.A."/>
            <person name="Wortman J."/>
            <person name="Dyer P.S."/>
            <person name="Grigoriev I.V."/>
        </authorList>
    </citation>
    <scope>NUCLEOTIDE SEQUENCE [LARGE SCALE GENOMIC DNA]</scope>
    <source>
        <strain evidence="8">CBS 593.65</strain>
    </source>
</reference>
<gene>
    <name evidence="7" type="ORF">ASPSYDRAFT_38768</name>
</gene>
<keyword evidence="4" id="KW-0560">Oxidoreductase</keyword>
<dbReference type="PANTHER" id="PTHR46300">
    <property type="entry name" value="P450, PUTATIVE (EUROFUNG)-RELATED-RELATED"/>
    <property type="match status" value="1"/>
</dbReference>
<dbReference type="GeneID" id="63761848"/>
<dbReference type="OrthoDB" id="1103324at2759"/>